<comment type="caution">
    <text evidence="3">The sequence shown here is derived from an EMBL/GenBank/DDBJ whole genome shotgun (WGS) entry which is preliminary data.</text>
</comment>
<dbReference type="Pfam" id="PF01266">
    <property type="entry name" value="DAO"/>
    <property type="match status" value="1"/>
</dbReference>
<dbReference type="Gene3D" id="3.30.9.10">
    <property type="entry name" value="D-Amino Acid Oxidase, subunit A, domain 2"/>
    <property type="match status" value="1"/>
</dbReference>
<proteinExistence type="predicted"/>
<sequence>MISTDIDTLVIGGGVVGMSIAYGLSKAGERVLVLDEGDDAFRAARGNFGLVWVQGKGEERPDYARWSMASVLRWSSFAQELTAANGIDLELQQIGGLQFFLDEDELRAYVRKLENLRAAVGDYPFEVLDPVALKQLSPHIGPEVVGAVYGPRDGHVSPLRLLRSLVQRFHTLGGILRNGVRCEQIVHRADRFHVQAGGQEYVAGKLVLAAGLGNRTLGPMVGLHAPVAPNRGQVLVTERMQPFLRHPSGHVRQTGEGVVQIGDSKEDVGFDDRTSIDQLAHIAHRARKYFPLLDGANVVRTWGALRVMTPDGFPIYEESRQCPGAFLVTCHSGITLAAMHAGPLADWIRGAAEPAAISTFKAERFHVQVHADGQ</sequence>
<dbReference type="InterPro" id="IPR036188">
    <property type="entry name" value="FAD/NAD-bd_sf"/>
</dbReference>
<dbReference type="EC" id="1.-.-.-" evidence="3"/>
<keyword evidence="1 3" id="KW-0560">Oxidoreductase</keyword>
<dbReference type="InterPro" id="IPR006076">
    <property type="entry name" value="FAD-dep_OxRdtase"/>
</dbReference>
<accession>A0AAE4K3F2</accession>
<evidence type="ECO:0000259" key="2">
    <source>
        <dbReference type="Pfam" id="PF01266"/>
    </source>
</evidence>
<organism evidence="3">
    <name type="scientific">Herbaspirillum huttiense subsp. nephrolepidis</name>
    <dbReference type="NCBI Taxonomy" id="3075126"/>
    <lineage>
        <taxon>Bacteria</taxon>
        <taxon>Pseudomonadati</taxon>
        <taxon>Pseudomonadota</taxon>
        <taxon>Betaproteobacteria</taxon>
        <taxon>Burkholderiales</taxon>
        <taxon>Oxalobacteraceae</taxon>
        <taxon>Herbaspirillum</taxon>
    </lineage>
</organism>
<evidence type="ECO:0000256" key="1">
    <source>
        <dbReference type="ARBA" id="ARBA00023002"/>
    </source>
</evidence>
<dbReference type="RefSeq" id="WP_310836844.1">
    <property type="nucleotide sequence ID" value="NZ_JAVLSM010000004.1"/>
</dbReference>
<name>A0AAE4K3F2_9BURK</name>
<dbReference type="GO" id="GO:0016491">
    <property type="term" value="F:oxidoreductase activity"/>
    <property type="evidence" value="ECO:0007669"/>
    <property type="project" value="UniProtKB-KW"/>
</dbReference>
<reference evidence="3" key="1">
    <citation type="submission" date="2023-02" db="EMBL/GenBank/DDBJ databases">
        <title>Description of Herbaspirillum huttiense subsp. nephrolepsisexaltata and Herbaspirillum huttiense subsp. lycopersicon.</title>
        <authorList>
            <person name="Poudel M."/>
            <person name="Sharma A."/>
            <person name="Goss E."/>
            <person name="Tapia J.H."/>
            <person name="Harmon C.M."/>
            <person name="Jones J.B."/>
        </authorList>
    </citation>
    <scope>NUCLEOTIDE SEQUENCE</scope>
    <source>
        <strain evidence="3">NC40101</strain>
    </source>
</reference>
<feature type="domain" description="FAD dependent oxidoreductase" evidence="2">
    <location>
        <begin position="7"/>
        <end position="347"/>
    </location>
</feature>
<dbReference type="Gene3D" id="3.50.50.60">
    <property type="entry name" value="FAD/NAD(P)-binding domain"/>
    <property type="match status" value="1"/>
</dbReference>
<evidence type="ECO:0000313" key="3">
    <source>
        <dbReference type="EMBL" id="MDT0336762.1"/>
    </source>
</evidence>
<dbReference type="SUPFAM" id="SSF51905">
    <property type="entry name" value="FAD/NAD(P)-binding domain"/>
    <property type="match status" value="1"/>
</dbReference>
<dbReference type="AlphaFoldDB" id="A0AAE4K3F2"/>
<dbReference type="PANTHER" id="PTHR13847">
    <property type="entry name" value="SARCOSINE DEHYDROGENASE-RELATED"/>
    <property type="match status" value="1"/>
</dbReference>
<protein>
    <submittedName>
        <fullName evidence="3">FAD-dependent oxidoreductase</fullName>
        <ecNumber evidence="3">1.-.-.-</ecNumber>
    </submittedName>
</protein>
<dbReference type="SUPFAM" id="SSF54373">
    <property type="entry name" value="FAD-linked reductases, C-terminal domain"/>
    <property type="match status" value="1"/>
</dbReference>
<dbReference type="EMBL" id="JAVRAA010000003">
    <property type="protein sequence ID" value="MDT0336762.1"/>
    <property type="molecule type" value="Genomic_DNA"/>
</dbReference>
<dbReference type="GO" id="GO:0005737">
    <property type="term" value="C:cytoplasm"/>
    <property type="evidence" value="ECO:0007669"/>
    <property type="project" value="TreeGrafter"/>
</dbReference>
<gene>
    <name evidence="3" type="ORF">RJN63_07985</name>
</gene>